<proteinExistence type="predicted"/>
<reference evidence="1 2" key="1">
    <citation type="submission" date="2014-06" db="EMBL/GenBank/DDBJ databases">
        <title>Draft genome sequence of iron oxidizing acidophile Leptospirillum ferriphilum DSM14647.</title>
        <authorList>
            <person name="Cardenas J.P."/>
            <person name="Lazcano M."/>
            <person name="Ossandon F.J."/>
            <person name="Corbett M."/>
            <person name="Holmes D.S."/>
            <person name="Watkin E."/>
        </authorList>
    </citation>
    <scope>NUCLEOTIDE SEQUENCE [LARGE SCALE GENOMIC DNA]</scope>
    <source>
        <strain evidence="1 2">DSM 14647</strain>
    </source>
</reference>
<sequence>MKTEVKIPENIKELGKMIHSPIRWPENPSSKLAFLELEISGKPLSEIISEDRGDSSVS</sequence>
<evidence type="ECO:0000313" key="2">
    <source>
        <dbReference type="Proteomes" id="UP000029452"/>
    </source>
</evidence>
<dbReference type="PATRIC" id="fig|178606.4.peg.1339"/>
<gene>
    <name evidence="1" type="ORF">LptCag_0805</name>
</gene>
<name>A0A094X6J4_9BACT</name>
<comment type="caution">
    <text evidence="1">The sequence shown here is derived from an EMBL/GenBank/DDBJ whole genome shotgun (WGS) entry which is preliminary data.</text>
</comment>
<protein>
    <submittedName>
        <fullName evidence="1">Uncharacterized protein</fullName>
    </submittedName>
</protein>
<accession>A0A094X6J4</accession>
<dbReference type="Proteomes" id="UP000029452">
    <property type="component" value="Unassembled WGS sequence"/>
</dbReference>
<organism evidence="1 2">
    <name type="scientific">Leptospirillum ferriphilum</name>
    <dbReference type="NCBI Taxonomy" id="178606"/>
    <lineage>
        <taxon>Bacteria</taxon>
        <taxon>Pseudomonadati</taxon>
        <taxon>Nitrospirota</taxon>
        <taxon>Nitrospiria</taxon>
        <taxon>Nitrospirales</taxon>
        <taxon>Nitrospiraceae</taxon>
        <taxon>Leptospirillum</taxon>
    </lineage>
</organism>
<evidence type="ECO:0000313" key="1">
    <source>
        <dbReference type="EMBL" id="KGA94179.1"/>
    </source>
</evidence>
<dbReference type="EMBL" id="JPGK01000004">
    <property type="protein sequence ID" value="KGA94179.1"/>
    <property type="molecule type" value="Genomic_DNA"/>
</dbReference>
<dbReference type="AlphaFoldDB" id="A0A094X6J4"/>